<evidence type="ECO:0000313" key="1">
    <source>
        <dbReference type="EMBL" id="PTB88632.1"/>
    </source>
</evidence>
<evidence type="ECO:0000313" key="4">
    <source>
        <dbReference type="Proteomes" id="UP000242087"/>
    </source>
</evidence>
<dbReference type="PANTHER" id="PTHR42877">
    <property type="entry name" value="L-ORNITHINE N(5)-MONOOXYGENASE-RELATED"/>
    <property type="match status" value="1"/>
</dbReference>
<dbReference type="PANTHER" id="PTHR42877:SF4">
    <property type="entry name" value="FAD_NAD(P)-BINDING DOMAIN-CONTAINING PROTEIN-RELATED"/>
    <property type="match status" value="1"/>
</dbReference>
<protein>
    <submittedName>
        <fullName evidence="2">NAD(P)/FAD-dependent oxidoreductase</fullName>
    </submittedName>
</protein>
<dbReference type="SUPFAM" id="SSF51905">
    <property type="entry name" value="FAD/NAD(P)-binding domain"/>
    <property type="match status" value="1"/>
</dbReference>
<comment type="caution">
    <text evidence="2">The sequence shown here is derived from an EMBL/GenBank/DDBJ whole genome shotgun (WGS) entry which is preliminary data.</text>
</comment>
<gene>
    <name evidence="2" type="ORF">C9927_01270</name>
    <name evidence="1" type="ORF">C9928_05905</name>
</gene>
<dbReference type="PRINTS" id="PR00469">
    <property type="entry name" value="PNDRDTASEII"/>
</dbReference>
<organism evidence="2 4">
    <name type="scientific">Pseudidiomarina aestuarii</name>
    <dbReference type="NCBI Taxonomy" id="624146"/>
    <lineage>
        <taxon>Bacteria</taxon>
        <taxon>Pseudomonadati</taxon>
        <taxon>Pseudomonadota</taxon>
        <taxon>Gammaproteobacteria</taxon>
        <taxon>Alteromonadales</taxon>
        <taxon>Idiomarinaceae</taxon>
        <taxon>Pseudidiomarina</taxon>
    </lineage>
</organism>
<dbReference type="Proteomes" id="UP000241514">
    <property type="component" value="Unassembled WGS sequence"/>
</dbReference>
<dbReference type="EMBL" id="PYVF01000009">
    <property type="protein sequence ID" value="PTB89837.1"/>
    <property type="molecule type" value="Genomic_DNA"/>
</dbReference>
<sequence length="481" mass="55278">MYDVVIIGSGFGGQIAAINLRKRGLDNFLILERRDFMGGTWVQNKYPGAAVDVQSPLYSLSFEPYPWTQMYAEQPELEDYTNKIIKKYRLREQTRTGQDVQQLDWCDDHWQIQTKAGDIFRSRSVISASGPLSQPLTPEFPGQDTFQGEQFHTNAWNHDFDHKGKRVAIIGSGASAAQVIPAIASEVEELHVFQRSPHWVLPRHDWKFGKVARTLLKWKPMYHLLRKTIYWALEYRVIAFKYSKRLMRFIGQSEAERFMRKSIPDPELRQKLTPDYLIGCKRILVSSTLYPALQRDNVSLHDRNDSIARITGTGIETAQGTQLELDAIVYATGYQATDGSIPFRVTGRDGKTLEQFWEEFPRAYLGTSMPGFPNLYLVTGPNTGIGHTSALFIIESQMKYILRCLQELQDSPAASIEVKPAAEEEYTDMIHREMRNTVWQVGGCNSWYKSKSGRVIAMYPGFSFVYRWLASSFKRHHHQLR</sequence>
<dbReference type="Pfam" id="PF13738">
    <property type="entry name" value="Pyr_redox_3"/>
    <property type="match status" value="1"/>
</dbReference>
<name>A0A2T4D4G0_9GAMM</name>
<dbReference type="Proteomes" id="UP000242087">
    <property type="component" value="Unassembled WGS sequence"/>
</dbReference>
<proteinExistence type="predicted"/>
<evidence type="ECO:0000313" key="3">
    <source>
        <dbReference type="Proteomes" id="UP000241514"/>
    </source>
</evidence>
<dbReference type="AlphaFoldDB" id="A0A2T4D4G0"/>
<dbReference type="InterPro" id="IPR051209">
    <property type="entry name" value="FAD-bind_Monooxygenase_sf"/>
</dbReference>
<dbReference type="EMBL" id="PYVG01000042">
    <property type="protein sequence ID" value="PTB88632.1"/>
    <property type="molecule type" value="Genomic_DNA"/>
</dbReference>
<dbReference type="Gene3D" id="3.50.50.60">
    <property type="entry name" value="FAD/NAD(P)-binding domain"/>
    <property type="match status" value="2"/>
</dbReference>
<dbReference type="InterPro" id="IPR036188">
    <property type="entry name" value="FAD/NAD-bd_sf"/>
</dbReference>
<reference evidence="3 4" key="1">
    <citation type="submission" date="2018-03" db="EMBL/GenBank/DDBJ databases">
        <title>Cross-interface Injection: A General Nanoliter Liquid Handling Method Applied to Single Cells Genome Amplification Automated Nanoliter Liquid Handling Applied to Single Cell Multiple Displacement Amplification.</title>
        <authorList>
            <person name="Yun J."/>
            <person name="Xu P."/>
            <person name="Xu J."/>
            <person name="Dai X."/>
            <person name="Wang Y."/>
            <person name="Zheng X."/>
            <person name="Cao C."/>
            <person name="Yi Q."/>
            <person name="Zhu Y."/>
            <person name="Wang L."/>
            <person name="Dong Z."/>
            <person name="Huang Y."/>
            <person name="Huang L."/>
            <person name="Du W."/>
        </authorList>
    </citation>
    <scope>NUCLEOTIDE SEQUENCE [LARGE SCALE GENOMIC DNA]</scope>
    <source>
        <strain evidence="2 4">A12-4</strain>
        <strain evidence="1 3">A9-4</strain>
    </source>
</reference>
<accession>A0A2T4D4G0</accession>
<evidence type="ECO:0000313" key="2">
    <source>
        <dbReference type="EMBL" id="PTB89837.1"/>
    </source>
</evidence>
<dbReference type="PRINTS" id="PR00368">
    <property type="entry name" value="FADPNR"/>
</dbReference>